<dbReference type="SUPFAM" id="SSF48576">
    <property type="entry name" value="Terpenoid synthases"/>
    <property type="match status" value="1"/>
</dbReference>
<dbReference type="InterPro" id="IPR034741">
    <property type="entry name" value="Terpene_cyclase-like_1_C"/>
</dbReference>
<dbReference type="Gene3D" id="1.50.10.130">
    <property type="entry name" value="Terpene synthase, N-terminal domain"/>
    <property type="match status" value="1"/>
</dbReference>
<dbReference type="InterPro" id="IPR008930">
    <property type="entry name" value="Terpenoid_cyclase/PrenylTrfase"/>
</dbReference>
<proteinExistence type="predicted"/>
<evidence type="ECO:0000256" key="2">
    <source>
        <dbReference type="ARBA" id="ARBA00001946"/>
    </source>
</evidence>
<reference evidence="7" key="2">
    <citation type="submission" date="2006-06" db="EMBL/GenBank/DDBJ databases">
        <authorList>
            <person name="Buell R."/>
            <person name="Wing R.A."/>
            <person name="McCombie W.A."/>
            <person name="Ouyang S."/>
        </authorList>
    </citation>
    <scope>NUCLEOTIDE SEQUENCE</scope>
</reference>
<dbReference type="InterPro" id="IPR008949">
    <property type="entry name" value="Isoprenoid_synthase_dom_sf"/>
</dbReference>
<dbReference type="EMBL" id="DP000009">
    <property type="protein sequence ID" value="ABF95916.1"/>
    <property type="molecule type" value="Genomic_DNA"/>
</dbReference>
<dbReference type="SFLD" id="SFLDG01019">
    <property type="entry name" value="Terpene_Cyclase_Like_1_C_Termi"/>
    <property type="match status" value="1"/>
</dbReference>
<dbReference type="PANTHER" id="PTHR31225:SF222">
    <property type="entry name" value="ALPHA-COPAENE SYNTHASE"/>
    <property type="match status" value="1"/>
</dbReference>
<dbReference type="InterPro" id="IPR050148">
    <property type="entry name" value="Terpene_synthase-like"/>
</dbReference>
<sequence length="835" mass="96110">MDDPSKQRRWHSTENKSEGRTRQHGEGLRTIHAYDCGKCAHTVSVVAAAREMDEREIRSVKKGQKMNLVDTLQRLGIDHLFEEEIATTLNTIHGAEFDSPSLHDVALRFRLLRQQGLWVSSDVFNKFKHRDGSFIIDITNDPKGLLSLYNAANLLTHNEEALQEAILFSRHHLELMKSNLKSPLAEQVSRALQIPLSRNLKRVEALSYILEYNVHEQTYNPSILELAKLDFNLLQHIHQRELKTITQWWEDLSNDIGLDYIRDRIVECYFWSYSMYFEEEYTRARMILAKFFMLTSLLDDTYDTHATLEECRNLNVAIQSWDESDISVLPDYLKKFFLKVMSNFVEFENELEPHIRHRNAYNRKVFQLLSGYYLQEAEWFHHNYVPSFKEQIEVSVMSAVTEETLEWAIGNNDAVRAGGEVARFMDDMAAFKNGRNKLDVASSVECYIKEYNVTSEVALAKIGSLVEDAWKTINQAHIDRRELLPFVHRVTNLSRSMAILFLDKRDAYTYTTTFLVQSFDRVKVGSSSSRKAKYPDPLWKFGQGAVPHVADGVGTSGPTSLTYHVLENICTLKFSLGFIFQLIQCRYLKRKNNRTPQDHPGIGEVITMYAFFKPSWTPNTTVTCDQEYQALAYPWSAKETPAYSSMMLPNVKDYKGRTWLLPLAAYLYNPWSTQQTKPAVRSDFNNYPPHSSNHHWMEVSYLEPCTTDFRTTISVATWKLSARGAKLLLPNPGRAPHVAFCLGHCLVGSHDGAWWLASNMLILLWFVGLPIRVLASDWPDMSGGFHPKFTCIQIFTKTCGNGIEGRIWYLRTVNIVLGCVPSAQICITMMHLMQY</sequence>
<feature type="domain" description="Terpene synthase metal-binding" evidence="6">
    <location>
        <begin position="252"/>
        <end position="472"/>
    </location>
</feature>
<dbReference type="Pfam" id="PF01397">
    <property type="entry name" value="Terpene_synth"/>
    <property type="match status" value="1"/>
</dbReference>
<feature type="domain" description="Terpene synthase N-terminal" evidence="5">
    <location>
        <begin position="58"/>
        <end position="192"/>
    </location>
</feature>
<evidence type="ECO:0000259" key="5">
    <source>
        <dbReference type="Pfam" id="PF01397"/>
    </source>
</evidence>
<dbReference type="GO" id="GO:0016102">
    <property type="term" value="P:diterpenoid biosynthetic process"/>
    <property type="evidence" value="ECO:0007669"/>
    <property type="project" value="InterPro"/>
</dbReference>
<evidence type="ECO:0000313" key="7">
    <source>
        <dbReference type="EMBL" id="ABF95916.1"/>
    </source>
</evidence>
<dbReference type="InterPro" id="IPR044814">
    <property type="entry name" value="Terpene_cyclase_plant_C1"/>
</dbReference>
<dbReference type="CDD" id="cd00684">
    <property type="entry name" value="Terpene_cyclase_plant_C1"/>
    <property type="match status" value="1"/>
</dbReference>
<dbReference type="InterPro" id="IPR001906">
    <property type="entry name" value="Terpene_synth_N"/>
</dbReference>
<dbReference type="SFLD" id="SFLDS00005">
    <property type="entry name" value="Isoprenoid_Synthase_Type_I"/>
    <property type="match status" value="1"/>
</dbReference>
<dbReference type="InterPro" id="IPR005630">
    <property type="entry name" value="Terpene_synthase_metal-bd"/>
</dbReference>
<evidence type="ECO:0000256" key="3">
    <source>
        <dbReference type="ARBA" id="ARBA00022723"/>
    </source>
</evidence>
<dbReference type="SUPFAM" id="SSF48239">
    <property type="entry name" value="Terpenoid cyclases/Protein prenyltransferases"/>
    <property type="match status" value="1"/>
</dbReference>
<dbReference type="Pfam" id="PF03936">
    <property type="entry name" value="Terpene_synth_C"/>
    <property type="match status" value="1"/>
</dbReference>
<gene>
    <name evidence="7" type="ordered locus">LOC_Os03g22634</name>
</gene>
<dbReference type="PANTHER" id="PTHR31225">
    <property type="entry name" value="OS04G0344100 PROTEIN-RELATED"/>
    <property type="match status" value="1"/>
</dbReference>
<organism evidence="7">
    <name type="scientific">Oryza sativa subsp. japonica</name>
    <name type="common">Rice</name>
    <dbReference type="NCBI Taxonomy" id="39947"/>
    <lineage>
        <taxon>Eukaryota</taxon>
        <taxon>Viridiplantae</taxon>
        <taxon>Streptophyta</taxon>
        <taxon>Embryophyta</taxon>
        <taxon>Tracheophyta</taxon>
        <taxon>Spermatophyta</taxon>
        <taxon>Magnoliopsida</taxon>
        <taxon>Liliopsida</taxon>
        <taxon>Poales</taxon>
        <taxon>Poaceae</taxon>
        <taxon>BOP clade</taxon>
        <taxon>Oryzoideae</taxon>
        <taxon>Oryzeae</taxon>
        <taxon>Oryzinae</taxon>
        <taxon>Oryza</taxon>
        <taxon>Oryza sativa</taxon>
    </lineage>
</organism>
<reference evidence="7" key="1">
    <citation type="journal article" date="2005" name="Genome Res.">
        <title>Sequence, annotation, and analysis of synteny between rice chromosome 3 and diverged grass species.</title>
        <authorList>
            <consortium name="Rice Chromosome 3 Sequencing Consortium"/>
            <person name="Buell C.R."/>
            <person name="Yuan Q."/>
            <person name="Ouyang S."/>
            <person name="Liu J."/>
            <person name="Zhu W."/>
            <person name="Wang A."/>
            <person name="Maiti R."/>
            <person name="Haas B."/>
            <person name="Wortman J."/>
            <person name="Pertea M."/>
            <person name="Jones K.M."/>
            <person name="Kim M."/>
            <person name="Overton L."/>
            <person name="Tsitrin T."/>
            <person name="Fadrosh D."/>
            <person name="Bera J."/>
            <person name="Weaver B."/>
            <person name="Jin S."/>
            <person name="Johri S."/>
            <person name="Reardon M."/>
            <person name="Webb K."/>
            <person name="Hill J."/>
            <person name="Moffat K."/>
            <person name="Tallon L."/>
            <person name="Van Aken S."/>
            <person name="Lewis M."/>
            <person name="Utterback T."/>
            <person name="Feldblyum T."/>
            <person name="Zismann V."/>
            <person name="Iobst S."/>
            <person name="Hsiao J."/>
            <person name="de Vazeille A.R."/>
            <person name="Salzberg S.L."/>
            <person name="White O."/>
            <person name="Fraser C."/>
            <person name="Yu Y."/>
            <person name="Kim H."/>
            <person name="Rambo T."/>
            <person name="Currie J."/>
            <person name="Collura K."/>
            <person name="Kernodle-Thompson S."/>
            <person name="Wei F."/>
            <person name="Kudrna K."/>
            <person name="Ammiraju J.S."/>
            <person name="Luo M."/>
            <person name="Goicoechea J.L."/>
            <person name="Wing R.A."/>
            <person name="Henry D."/>
            <person name="Oates R."/>
            <person name="Palmer M."/>
            <person name="Pries G."/>
            <person name="Saski C."/>
            <person name="Simmons J."/>
            <person name="Soderlund C."/>
            <person name="Nelson W."/>
            <person name="de la Bastide M."/>
            <person name="Spiegel L."/>
            <person name="Nascimento L."/>
            <person name="Huang E."/>
            <person name="Preston R."/>
            <person name="Zutavern T."/>
            <person name="Palmer L."/>
            <person name="O'Shaughnessy A."/>
            <person name="Dike S."/>
            <person name="McCombie W.R."/>
            <person name="Minx P."/>
            <person name="Cordum H."/>
            <person name="Wilson R."/>
            <person name="Jin W."/>
            <person name="Lee H.R."/>
            <person name="Jiang J."/>
            <person name="Jackson S."/>
        </authorList>
    </citation>
    <scope>NUCLEOTIDE SEQUENCE [LARGE SCALE GENOMIC DNA]</scope>
</reference>
<dbReference type="GO" id="GO:0000287">
    <property type="term" value="F:magnesium ion binding"/>
    <property type="evidence" value="ECO:0007669"/>
    <property type="project" value="InterPro"/>
</dbReference>
<protein>
    <submittedName>
        <fullName evidence="7">Terpene synthase 7, putative, expressed</fullName>
    </submittedName>
</protein>
<dbReference type="Gene3D" id="1.10.600.10">
    <property type="entry name" value="Farnesyl Diphosphate Synthase"/>
    <property type="match status" value="1"/>
</dbReference>
<evidence type="ECO:0000259" key="6">
    <source>
        <dbReference type="Pfam" id="PF03936"/>
    </source>
</evidence>
<dbReference type="InterPro" id="IPR036965">
    <property type="entry name" value="Terpene_synth_N_sf"/>
</dbReference>
<name>Q10LI4_ORYSJ</name>
<dbReference type="AlphaFoldDB" id="Q10LI4"/>
<evidence type="ECO:0000256" key="1">
    <source>
        <dbReference type="ARBA" id="ARBA00001936"/>
    </source>
</evidence>
<dbReference type="GO" id="GO:0010333">
    <property type="term" value="F:terpene synthase activity"/>
    <property type="evidence" value="ECO:0007669"/>
    <property type="project" value="InterPro"/>
</dbReference>
<evidence type="ECO:0000256" key="4">
    <source>
        <dbReference type="SAM" id="MobiDB-lite"/>
    </source>
</evidence>
<comment type="cofactor">
    <cofactor evidence="2">
        <name>Mg(2+)</name>
        <dbReference type="ChEBI" id="CHEBI:18420"/>
    </cofactor>
</comment>
<feature type="region of interest" description="Disordered" evidence="4">
    <location>
        <begin position="1"/>
        <end position="26"/>
    </location>
</feature>
<accession>Q10LI4</accession>
<keyword evidence="3" id="KW-0479">Metal-binding</keyword>
<comment type="cofactor">
    <cofactor evidence="1">
        <name>Mn(2+)</name>
        <dbReference type="ChEBI" id="CHEBI:29035"/>
    </cofactor>
</comment>